<protein>
    <submittedName>
        <fullName evidence="1">Acyl-protein synthetase, LuxE</fullName>
    </submittedName>
</protein>
<proteinExistence type="predicted"/>
<dbReference type="SUPFAM" id="SSF56801">
    <property type="entry name" value="Acetyl-CoA synthetase-like"/>
    <property type="match status" value="1"/>
</dbReference>
<organism evidence="1 2">
    <name type="scientific">Algoriphagus locisalis</name>
    <dbReference type="NCBI Taxonomy" id="305507"/>
    <lineage>
        <taxon>Bacteria</taxon>
        <taxon>Pseudomonadati</taxon>
        <taxon>Bacteroidota</taxon>
        <taxon>Cytophagia</taxon>
        <taxon>Cytophagales</taxon>
        <taxon>Cyclobacteriaceae</taxon>
        <taxon>Algoriphagus</taxon>
    </lineage>
</organism>
<name>A0A1I7BDM7_9BACT</name>
<accession>A0A1I7BDM7</accession>
<gene>
    <name evidence="1" type="ORF">SAMN04489724_2321</name>
</gene>
<dbReference type="InterPro" id="IPR042099">
    <property type="entry name" value="ANL_N_sf"/>
</dbReference>
<evidence type="ECO:0000313" key="2">
    <source>
        <dbReference type="Proteomes" id="UP000199673"/>
    </source>
</evidence>
<keyword evidence="2" id="KW-1185">Reference proteome</keyword>
<dbReference type="Gene3D" id="3.40.50.12780">
    <property type="entry name" value="N-terminal domain of ligase-like"/>
    <property type="match status" value="1"/>
</dbReference>
<dbReference type="EMBL" id="FPBF01000003">
    <property type="protein sequence ID" value="SFT85300.1"/>
    <property type="molecule type" value="Genomic_DNA"/>
</dbReference>
<evidence type="ECO:0000313" key="1">
    <source>
        <dbReference type="EMBL" id="SFT85300.1"/>
    </source>
</evidence>
<dbReference type="Proteomes" id="UP000199673">
    <property type="component" value="Unassembled WGS sequence"/>
</dbReference>
<dbReference type="AlphaFoldDB" id="A0A1I7BDM7"/>
<dbReference type="STRING" id="305507.SAMN04489724_2321"/>
<reference evidence="2" key="1">
    <citation type="submission" date="2016-10" db="EMBL/GenBank/DDBJ databases">
        <authorList>
            <person name="Varghese N."/>
            <person name="Submissions S."/>
        </authorList>
    </citation>
    <scope>NUCLEOTIDE SEQUENCE [LARGE SCALE GENOMIC DNA]</scope>
    <source>
        <strain evidence="2">DSM 23445</strain>
    </source>
</reference>
<sequence length="339" mass="38745">MDDAKYKTMQDFKSFSSRLSKLKSEDFEKLALELFHFQSRFNPIYKKYLSARKLATHSIRSLDQIPFLPIRFFKDHQVTSGSADDYSDFFSSSGTTGMITSRHYIWSEEWYLAHTQQVFERAYGALKDFHVLALLPAYLERKGSSLVSMADHFIKESKSEHSGFYLYNQDELISKIEMLATSQRKILLLGVTFALLDLAESGKKINPPSNLIVMETGGMKGRRKEMIREEVHDILKPFFGVDAIHSEYGMTELMSQAYSKGEGKYTLPTTMRVILRDVNDPLSLSQRSQGGINVIDLANFHSCAFIETQDLGRFDENGMLEVLGRFDNSEVRGCNLLVQ</sequence>